<sequence length="215" mass="23067">MLLSVCVAISLTHILFAVGALCFPLPHAGPHIANGWGDPVRFRHLYAARQGLHLHINADGKVYGSASQSSYSLLEIRSIDTGFVVMKGVTSSKYLCMEETGNMYGSATYVGDDCYFLERVLSDGYSVYFSGRHGAAVSLSADRQRPPLPGKAPPSPAQFLPMASTPSTLPPPDARAGDPLSDPQQGASPALELDSMDPFGKLSQMYIQSPSFSKR</sequence>
<dbReference type="EMBL" id="JAFIRN010000011">
    <property type="protein sequence ID" value="KAG5839999.1"/>
    <property type="molecule type" value="Genomic_DNA"/>
</dbReference>
<dbReference type="Pfam" id="PF00167">
    <property type="entry name" value="FGF"/>
    <property type="match status" value="1"/>
</dbReference>
<dbReference type="Gene3D" id="2.80.10.50">
    <property type="match status" value="1"/>
</dbReference>
<organism evidence="4 5">
    <name type="scientific">Anguilla anguilla</name>
    <name type="common">European freshwater eel</name>
    <name type="synonym">Muraena anguilla</name>
    <dbReference type="NCBI Taxonomy" id="7936"/>
    <lineage>
        <taxon>Eukaryota</taxon>
        <taxon>Metazoa</taxon>
        <taxon>Chordata</taxon>
        <taxon>Craniata</taxon>
        <taxon>Vertebrata</taxon>
        <taxon>Euteleostomi</taxon>
        <taxon>Actinopterygii</taxon>
        <taxon>Neopterygii</taxon>
        <taxon>Teleostei</taxon>
        <taxon>Anguilliformes</taxon>
        <taxon>Anguillidae</taxon>
        <taxon>Anguilla</taxon>
    </lineage>
</organism>
<dbReference type="InterPro" id="IPR002209">
    <property type="entry name" value="Fibroblast_GF_fam"/>
</dbReference>
<evidence type="ECO:0000313" key="4">
    <source>
        <dbReference type="EMBL" id="KAG5839999.1"/>
    </source>
</evidence>
<dbReference type="PANTHER" id="PTHR11486">
    <property type="entry name" value="FIBROBLAST GROWTH FACTOR"/>
    <property type="match status" value="1"/>
</dbReference>
<feature type="region of interest" description="Disordered" evidence="3">
    <location>
        <begin position="140"/>
        <end position="196"/>
    </location>
</feature>
<dbReference type="PRINTS" id="PR00263">
    <property type="entry name" value="HBGFFGF"/>
</dbReference>
<proteinExistence type="inferred from homology"/>
<protein>
    <recommendedName>
        <fullName evidence="2">Fibroblast growth factor</fullName>
        <shortName evidence="2">FGF</shortName>
    </recommendedName>
</protein>
<evidence type="ECO:0000256" key="2">
    <source>
        <dbReference type="RuleBase" id="RU049442"/>
    </source>
</evidence>
<keyword evidence="2" id="KW-0732">Signal</keyword>
<evidence type="ECO:0000256" key="3">
    <source>
        <dbReference type="SAM" id="MobiDB-lite"/>
    </source>
</evidence>
<dbReference type="InterPro" id="IPR008996">
    <property type="entry name" value="IL1/FGF"/>
</dbReference>
<dbReference type="PROSITE" id="PS00247">
    <property type="entry name" value="HBGF_FGF"/>
    <property type="match status" value="1"/>
</dbReference>
<feature type="signal peptide" evidence="2">
    <location>
        <begin position="1"/>
        <end position="22"/>
    </location>
</feature>
<dbReference type="Proteomes" id="UP001044222">
    <property type="component" value="Chromosome 11"/>
</dbReference>
<gene>
    <name evidence="4" type="ORF">ANANG_G00211480</name>
</gene>
<dbReference type="PRINTS" id="PR00262">
    <property type="entry name" value="IL1HBGF"/>
</dbReference>
<evidence type="ECO:0000256" key="1">
    <source>
        <dbReference type="ARBA" id="ARBA00007936"/>
    </source>
</evidence>
<keyword evidence="5" id="KW-1185">Reference proteome</keyword>
<dbReference type="SMART" id="SM00442">
    <property type="entry name" value="FGF"/>
    <property type="match status" value="1"/>
</dbReference>
<dbReference type="SUPFAM" id="SSF50353">
    <property type="entry name" value="Cytokine"/>
    <property type="match status" value="1"/>
</dbReference>
<dbReference type="GO" id="GO:0008083">
    <property type="term" value="F:growth factor activity"/>
    <property type="evidence" value="ECO:0007669"/>
    <property type="project" value="InterPro"/>
</dbReference>
<comment type="caution">
    <text evidence="4">The sequence shown here is derived from an EMBL/GenBank/DDBJ whole genome shotgun (WGS) entry which is preliminary data.</text>
</comment>
<accession>A0A9D3RQZ2</accession>
<feature type="chain" id="PRO_5039760436" description="Fibroblast growth factor" evidence="2">
    <location>
        <begin position="23"/>
        <end position="215"/>
    </location>
</feature>
<dbReference type="AlphaFoldDB" id="A0A9D3RQZ2"/>
<feature type="compositionally biased region" description="Pro residues" evidence="3">
    <location>
        <begin position="146"/>
        <end position="156"/>
    </location>
</feature>
<evidence type="ECO:0000313" key="5">
    <source>
        <dbReference type="Proteomes" id="UP001044222"/>
    </source>
</evidence>
<name>A0A9D3RQZ2_ANGAN</name>
<comment type="similarity">
    <text evidence="1 2">Belongs to the heparin-binding growth factors family.</text>
</comment>
<reference evidence="4" key="1">
    <citation type="submission" date="2021-01" db="EMBL/GenBank/DDBJ databases">
        <title>A chromosome-scale assembly of European eel, Anguilla anguilla.</title>
        <authorList>
            <person name="Henkel C."/>
            <person name="Jong-Raadsen S.A."/>
            <person name="Dufour S."/>
            <person name="Weltzien F.-A."/>
            <person name="Palstra A.P."/>
            <person name="Pelster B."/>
            <person name="Spaink H.P."/>
            <person name="Van Den Thillart G.E."/>
            <person name="Jansen H."/>
            <person name="Zahm M."/>
            <person name="Klopp C."/>
            <person name="Cedric C."/>
            <person name="Louis A."/>
            <person name="Berthelot C."/>
            <person name="Parey E."/>
            <person name="Roest Crollius H."/>
            <person name="Montfort J."/>
            <person name="Robinson-Rechavi M."/>
            <person name="Bucao C."/>
            <person name="Bouchez O."/>
            <person name="Gislard M."/>
            <person name="Lluch J."/>
            <person name="Milhes M."/>
            <person name="Lampietro C."/>
            <person name="Lopez Roques C."/>
            <person name="Donnadieu C."/>
            <person name="Braasch I."/>
            <person name="Desvignes T."/>
            <person name="Postlethwait J."/>
            <person name="Bobe J."/>
            <person name="Guiguen Y."/>
            <person name="Dirks R."/>
        </authorList>
    </citation>
    <scope>NUCLEOTIDE SEQUENCE</scope>
    <source>
        <strain evidence="4">Tag_6206</strain>
        <tissue evidence="4">Liver</tissue>
    </source>
</reference>